<evidence type="ECO:0000259" key="5">
    <source>
        <dbReference type="Pfam" id="PF00004"/>
    </source>
</evidence>
<reference evidence="7" key="1">
    <citation type="submission" date="2023-03" db="EMBL/GenBank/DDBJ databases">
        <title>Massive genome expansion in bonnet fungi (Mycena s.s.) driven by repeated elements and novel gene families across ecological guilds.</title>
        <authorList>
            <consortium name="Lawrence Berkeley National Laboratory"/>
            <person name="Harder C.B."/>
            <person name="Miyauchi S."/>
            <person name="Viragh M."/>
            <person name="Kuo A."/>
            <person name="Thoen E."/>
            <person name="Andreopoulos B."/>
            <person name="Lu D."/>
            <person name="Skrede I."/>
            <person name="Drula E."/>
            <person name="Henrissat B."/>
            <person name="Morin E."/>
            <person name="Kohler A."/>
            <person name="Barry K."/>
            <person name="LaButti K."/>
            <person name="Morin E."/>
            <person name="Salamov A."/>
            <person name="Lipzen A."/>
            <person name="Mereny Z."/>
            <person name="Hegedus B."/>
            <person name="Baldrian P."/>
            <person name="Stursova M."/>
            <person name="Weitz H."/>
            <person name="Taylor A."/>
            <person name="Grigoriev I.V."/>
            <person name="Nagy L.G."/>
            <person name="Martin F."/>
            <person name="Kauserud H."/>
        </authorList>
    </citation>
    <scope>NUCLEOTIDE SEQUENCE</scope>
    <source>
        <strain evidence="7">CBHHK182m</strain>
    </source>
</reference>
<dbReference type="SUPFAM" id="SSF52540">
    <property type="entry name" value="P-loop containing nucleoside triphosphate hydrolases"/>
    <property type="match status" value="1"/>
</dbReference>
<keyword evidence="8" id="KW-1185">Reference proteome</keyword>
<dbReference type="InterPro" id="IPR050747">
    <property type="entry name" value="Mitochondrial_chaperone_BCS1"/>
</dbReference>
<evidence type="ECO:0000259" key="6">
    <source>
        <dbReference type="Pfam" id="PF25426"/>
    </source>
</evidence>
<dbReference type="GO" id="GO:0005524">
    <property type="term" value="F:ATP binding"/>
    <property type="evidence" value="ECO:0007669"/>
    <property type="project" value="UniProtKB-KW"/>
</dbReference>
<name>A0AAD7IRU8_9AGAR</name>
<evidence type="ECO:0000256" key="3">
    <source>
        <dbReference type="RuleBase" id="RU003651"/>
    </source>
</evidence>
<dbReference type="GO" id="GO:0016887">
    <property type="term" value="F:ATP hydrolysis activity"/>
    <property type="evidence" value="ECO:0007669"/>
    <property type="project" value="InterPro"/>
</dbReference>
<feature type="domain" description="Mitochondrial chaperone BCS1-like ATPase lid" evidence="6">
    <location>
        <begin position="343"/>
        <end position="403"/>
    </location>
</feature>
<dbReference type="EMBL" id="JARKIB010000076">
    <property type="protein sequence ID" value="KAJ7747478.1"/>
    <property type="molecule type" value="Genomic_DNA"/>
</dbReference>
<comment type="caution">
    <text evidence="7">The sequence shown here is derived from an EMBL/GenBank/DDBJ whole genome shotgun (WGS) entry which is preliminary data.</text>
</comment>
<feature type="domain" description="ATPase AAA-type core" evidence="5">
    <location>
        <begin position="292"/>
        <end position="338"/>
    </location>
</feature>
<protein>
    <submittedName>
        <fullName evidence="7">Uncharacterized protein</fullName>
    </submittedName>
</protein>
<dbReference type="Pfam" id="PF00004">
    <property type="entry name" value="AAA"/>
    <property type="match status" value="1"/>
</dbReference>
<comment type="similarity">
    <text evidence="3">Belongs to the AAA ATPase family.</text>
</comment>
<gene>
    <name evidence="7" type="ORF">B0H16DRAFT_1850644</name>
</gene>
<evidence type="ECO:0000256" key="1">
    <source>
        <dbReference type="ARBA" id="ARBA00022741"/>
    </source>
</evidence>
<evidence type="ECO:0000256" key="4">
    <source>
        <dbReference type="SAM" id="MobiDB-lite"/>
    </source>
</evidence>
<keyword evidence="1 3" id="KW-0547">Nucleotide-binding</keyword>
<accession>A0AAD7IRU8</accession>
<dbReference type="Pfam" id="PF25426">
    <property type="entry name" value="AAA_lid_BCS1"/>
    <property type="match status" value="1"/>
</dbReference>
<dbReference type="InterPro" id="IPR003960">
    <property type="entry name" value="ATPase_AAA_CS"/>
</dbReference>
<dbReference type="Gene3D" id="3.40.50.300">
    <property type="entry name" value="P-loop containing nucleotide triphosphate hydrolases"/>
    <property type="match status" value="1"/>
</dbReference>
<dbReference type="InterPro" id="IPR057495">
    <property type="entry name" value="AAA_lid_BCS1"/>
</dbReference>
<dbReference type="PANTHER" id="PTHR23070">
    <property type="entry name" value="BCS1 AAA-TYPE ATPASE"/>
    <property type="match status" value="1"/>
</dbReference>
<dbReference type="PROSITE" id="PS00674">
    <property type="entry name" value="AAA"/>
    <property type="match status" value="1"/>
</dbReference>
<organism evidence="7 8">
    <name type="scientific">Mycena metata</name>
    <dbReference type="NCBI Taxonomy" id="1033252"/>
    <lineage>
        <taxon>Eukaryota</taxon>
        <taxon>Fungi</taxon>
        <taxon>Dikarya</taxon>
        <taxon>Basidiomycota</taxon>
        <taxon>Agaricomycotina</taxon>
        <taxon>Agaricomycetes</taxon>
        <taxon>Agaricomycetidae</taxon>
        <taxon>Agaricales</taxon>
        <taxon>Marasmiineae</taxon>
        <taxon>Mycenaceae</taxon>
        <taxon>Mycena</taxon>
    </lineage>
</organism>
<dbReference type="InterPro" id="IPR003959">
    <property type="entry name" value="ATPase_AAA_core"/>
</dbReference>
<dbReference type="Proteomes" id="UP001215598">
    <property type="component" value="Unassembled WGS sequence"/>
</dbReference>
<dbReference type="AlphaFoldDB" id="A0AAD7IRU8"/>
<sequence length="481" mass="53190">MRPTRSCRFLFLFRLPRPRFPWRSRSCRHSLRVPALHVTHRPASPRPPRLCSRRPITVHRARRRRPHRPHRPSASVLARVFHPFLDKAGWKSASYLGKLKPAAAGGDENGHNDNVPVFVFVQIIVQRDGMGKTVDCGIVQKDRMRGCEWNAAATRACAEPRGGIARTTSSSCDTYPRQTRSNACDDNGRTTGGSINILLHSCDKAVLGQFIEATRVHYTNAPISRATVLLTDNYGSWARADICCTGQEPGTGKSLTIHVLAGELGLEIIDDYTVGRLIRDTPSRCILLIEVILAGLLNVLDSVASEEGRLTFATTNHIEQLDPALIRPGRMDLKIQYGLATCEQLEQMFDCFYPFHEDYSAPASALAKEFAAAIPAGRYSIAPLQGYLLSSKNDPEGALEGIRAWMETQKKERRDMEELKQKRRKEAALRRAAEAAAESEVAEAVRRGNGGGENGYQNGRANGKTNGHVQKAVSEGEESDS</sequence>
<proteinExistence type="inferred from homology"/>
<evidence type="ECO:0000256" key="2">
    <source>
        <dbReference type="ARBA" id="ARBA00022840"/>
    </source>
</evidence>
<keyword evidence="2 3" id="KW-0067">ATP-binding</keyword>
<dbReference type="InterPro" id="IPR027417">
    <property type="entry name" value="P-loop_NTPase"/>
</dbReference>
<feature type="region of interest" description="Disordered" evidence="4">
    <location>
        <begin position="430"/>
        <end position="481"/>
    </location>
</feature>
<evidence type="ECO:0000313" key="7">
    <source>
        <dbReference type="EMBL" id="KAJ7747478.1"/>
    </source>
</evidence>
<feature type="compositionally biased region" description="Polar residues" evidence="4">
    <location>
        <begin position="456"/>
        <end position="468"/>
    </location>
</feature>
<evidence type="ECO:0000313" key="8">
    <source>
        <dbReference type="Proteomes" id="UP001215598"/>
    </source>
</evidence>